<protein>
    <submittedName>
        <fullName evidence="1">Uncharacterized protein</fullName>
    </submittedName>
</protein>
<dbReference type="Proteomes" id="UP001138757">
    <property type="component" value="Unassembled WGS sequence"/>
</dbReference>
<accession>A0A9X1DF40</accession>
<organism evidence="1 2">
    <name type="scientific">Sphingobium nicotianae</name>
    <dbReference type="NCBI Taxonomy" id="2782607"/>
    <lineage>
        <taxon>Bacteria</taxon>
        <taxon>Pseudomonadati</taxon>
        <taxon>Pseudomonadota</taxon>
        <taxon>Alphaproteobacteria</taxon>
        <taxon>Sphingomonadales</taxon>
        <taxon>Sphingomonadaceae</taxon>
        <taxon>Sphingobium</taxon>
    </lineage>
</organism>
<comment type="caution">
    <text evidence="1">The sequence shown here is derived from an EMBL/GenBank/DDBJ whole genome shotgun (WGS) entry which is preliminary data.</text>
</comment>
<keyword evidence="2" id="KW-1185">Reference proteome</keyword>
<dbReference type="AlphaFoldDB" id="A0A9X1DF40"/>
<sequence length="63" mass="7078">MDFLRFPNWGIGTGTALANRMDIAPSSSGYEDLDTVLQDARLRRDIARRPDLTPFVRDEPKAA</sequence>
<evidence type="ECO:0000313" key="1">
    <source>
        <dbReference type="EMBL" id="MBT2188749.1"/>
    </source>
</evidence>
<dbReference type="RefSeq" id="WP_214624999.1">
    <property type="nucleotide sequence ID" value="NZ_JAHGAW010000012.1"/>
</dbReference>
<evidence type="ECO:0000313" key="2">
    <source>
        <dbReference type="Proteomes" id="UP001138757"/>
    </source>
</evidence>
<dbReference type="EMBL" id="JAHGAW010000012">
    <property type="protein sequence ID" value="MBT2188749.1"/>
    <property type="molecule type" value="Genomic_DNA"/>
</dbReference>
<proteinExistence type="predicted"/>
<name>A0A9X1DF40_9SPHN</name>
<gene>
    <name evidence="1" type="ORF">KK488_17490</name>
</gene>
<reference evidence="1" key="1">
    <citation type="submission" date="2021-05" db="EMBL/GenBank/DDBJ databases">
        <title>Genome of Sphingobium sp. strain.</title>
        <authorList>
            <person name="Fan R."/>
        </authorList>
    </citation>
    <scope>NUCLEOTIDE SEQUENCE</scope>
    <source>
        <strain evidence="1">H33</strain>
    </source>
</reference>